<proteinExistence type="predicted"/>
<sequence>MTTKNKKNRSTDEAKFEEAVEELGWRGNKSVAEHFFKLGMITSDSKRKLVSEGKKIRHAKVANSAKRSS</sequence>
<name>A0A4P2VYA7_FLUSA</name>
<evidence type="ECO:0000313" key="1">
    <source>
        <dbReference type="EMBL" id="BBH54675.1"/>
    </source>
</evidence>
<dbReference type="GeneID" id="39493307"/>
<dbReference type="AlphaFoldDB" id="A0A4P2VYA7"/>
<dbReference type="KEGG" id="sbf:JCM31447_31490"/>
<protein>
    <submittedName>
        <fullName evidence="1">Uncharacterized protein</fullName>
    </submittedName>
</protein>
<reference evidence="1 2" key="1">
    <citation type="submission" date="2018-12" db="EMBL/GenBank/DDBJ databases">
        <title>Rubrispira sanarue gen. nov., sp., nov., a member of the order Silvanigrellales, isolated from a brackish lake in Hamamatsu Japan.</title>
        <authorList>
            <person name="Maejima Y."/>
            <person name="Iino T."/>
            <person name="Muraguchi Y."/>
            <person name="Fukuda K."/>
            <person name="Nojiri H."/>
            <person name="Ohkuma M."/>
            <person name="Moriuchi R."/>
            <person name="Dohra H."/>
            <person name="Kimbara K."/>
            <person name="Shintani M."/>
        </authorList>
    </citation>
    <scope>NUCLEOTIDE SEQUENCE [LARGE SCALE GENOMIC DNA]</scope>
    <source>
        <strain evidence="1 2">RF1110005</strain>
        <plasmid evidence="1 2">79K</plasmid>
    </source>
</reference>
<dbReference type="RefSeq" id="WP_130613139.1">
    <property type="nucleotide sequence ID" value="NZ_AP019369.1"/>
</dbReference>
<dbReference type="EMBL" id="AP019369">
    <property type="protein sequence ID" value="BBH54675.1"/>
    <property type="molecule type" value="Genomic_DNA"/>
</dbReference>
<gene>
    <name evidence="1" type="ORF">JCM31447_31490</name>
</gene>
<accession>A0A4P2VYA7</accession>
<keyword evidence="1" id="KW-0614">Plasmid</keyword>
<evidence type="ECO:0000313" key="2">
    <source>
        <dbReference type="Proteomes" id="UP000291236"/>
    </source>
</evidence>
<geneLocation type="plasmid" evidence="1 2">
    <name>79K</name>
</geneLocation>
<organism evidence="1 2">
    <name type="scientific">Fluviispira sanaruensis</name>
    <dbReference type="NCBI Taxonomy" id="2493639"/>
    <lineage>
        <taxon>Bacteria</taxon>
        <taxon>Pseudomonadati</taxon>
        <taxon>Bdellovibrionota</taxon>
        <taxon>Oligoflexia</taxon>
        <taxon>Silvanigrellales</taxon>
        <taxon>Silvanigrellaceae</taxon>
        <taxon>Fluviispira</taxon>
    </lineage>
</organism>
<keyword evidence="2" id="KW-1185">Reference proteome</keyword>
<dbReference type="Proteomes" id="UP000291236">
    <property type="component" value="Plasmid 79K"/>
</dbReference>